<dbReference type="OrthoDB" id="1442705at2"/>
<evidence type="ECO:0000313" key="3">
    <source>
        <dbReference type="Proteomes" id="UP000238426"/>
    </source>
</evidence>
<feature type="transmembrane region" description="Helical" evidence="1">
    <location>
        <begin position="6"/>
        <end position="23"/>
    </location>
</feature>
<feature type="transmembrane region" description="Helical" evidence="1">
    <location>
        <begin position="64"/>
        <end position="83"/>
    </location>
</feature>
<gene>
    <name evidence="2" type="ORF">C7H52_13020</name>
</gene>
<proteinExistence type="predicted"/>
<dbReference type="RefSeq" id="WP_106464342.1">
    <property type="nucleotide sequence ID" value="NZ_PXOQ01000019.1"/>
</dbReference>
<dbReference type="AlphaFoldDB" id="A0A2T1N4N7"/>
<dbReference type="Proteomes" id="UP000238426">
    <property type="component" value="Unassembled WGS sequence"/>
</dbReference>
<dbReference type="EMBL" id="PXOQ01000019">
    <property type="protein sequence ID" value="PSG86064.1"/>
    <property type="molecule type" value="Genomic_DNA"/>
</dbReference>
<evidence type="ECO:0000313" key="2">
    <source>
        <dbReference type="EMBL" id="PSG86064.1"/>
    </source>
</evidence>
<organism evidence="2 3">
    <name type="scientific">Aurantibacter aestuarii</name>
    <dbReference type="NCBI Taxonomy" id="1266046"/>
    <lineage>
        <taxon>Bacteria</taxon>
        <taxon>Pseudomonadati</taxon>
        <taxon>Bacteroidota</taxon>
        <taxon>Flavobacteriia</taxon>
        <taxon>Flavobacteriales</taxon>
        <taxon>Flavobacteriaceae</taxon>
        <taxon>Aurantibacter</taxon>
    </lineage>
</organism>
<comment type="caution">
    <text evidence="2">The sequence shown here is derived from an EMBL/GenBank/DDBJ whole genome shotgun (WGS) entry which is preliminary data.</text>
</comment>
<feature type="transmembrane region" description="Helical" evidence="1">
    <location>
        <begin position="35"/>
        <end position="58"/>
    </location>
</feature>
<sequence>MLGFLFNIANIAGGILLGLTLLDKWDGDKDYFNKAASYLSPFQTVIGSILMVFSIIYLIRGGGFLFHIVSFIGGFLLLTHVISKSPSLKDSLLKFSDMLMPFKAGIGIALIVIGILGLF</sequence>
<keyword evidence="1" id="KW-1133">Transmembrane helix</keyword>
<keyword evidence="3" id="KW-1185">Reference proteome</keyword>
<evidence type="ECO:0000256" key="1">
    <source>
        <dbReference type="SAM" id="Phobius"/>
    </source>
</evidence>
<accession>A0A2T1N4N7</accession>
<keyword evidence="1" id="KW-0472">Membrane</keyword>
<reference evidence="2 3" key="1">
    <citation type="submission" date="2018-03" db="EMBL/GenBank/DDBJ databases">
        <title>Mesoflavibacter sp. HG37 and Mesoflavibacter sp. HG96 sp.nov., two marine bacteria isolated from seawater of Western Pacific Ocean.</title>
        <authorList>
            <person name="Cheng H."/>
            <person name="Wu Y.-H."/>
            <person name="Guo L.-L."/>
            <person name="Xu X.-W."/>
        </authorList>
    </citation>
    <scope>NUCLEOTIDE SEQUENCE [LARGE SCALE GENOMIC DNA]</scope>
    <source>
        <strain evidence="2 3">KCTC 32269</strain>
    </source>
</reference>
<feature type="transmembrane region" description="Helical" evidence="1">
    <location>
        <begin position="95"/>
        <end position="118"/>
    </location>
</feature>
<protein>
    <submittedName>
        <fullName evidence="2">Uncharacterized protein</fullName>
    </submittedName>
</protein>
<name>A0A2T1N4N7_9FLAO</name>
<keyword evidence="1" id="KW-0812">Transmembrane</keyword>